<comment type="caution">
    <text evidence="7">The sequence shown here is derived from an EMBL/GenBank/DDBJ whole genome shotgun (WGS) entry which is preliminary data.</text>
</comment>
<dbReference type="GO" id="GO:0000281">
    <property type="term" value="P:mitotic cytokinesis"/>
    <property type="evidence" value="ECO:0007669"/>
    <property type="project" value="InterPro"/>
</dbReference>
<evidence type="ECO:0000313" key="7">
    <source>
        <dbReference type="EMBL" id="KAK2865702.1"/>
    </source>
</evidence>
<keyword evidence="3 4" id="KW-0175">Coiled coil</keyword>
<dbReference type="Gene3D" id="1.20.5.1180">
    <property type="entry name" value="Geminin coiled-coil domain"/>
    <property type="match status" value="1"/>
</dbReference>
<dbReference type="PANTHER" id="PTHR31838:SF1">
    <property type="entry name" value="CENTROSOMAL PROTEIN OF 55 KDA"/>
    <property type="match status" value="1"/>
</dbReference>
<evidence type="ECO:0000256" key="5">
    <source>
        <dbReference type="SAM" id="MobiDB-lite"/>
    </source>
</evidence>
<dbReference type="Proteomes" id="UP001187315">
    <property type="component" value="Unassembled WGS sequence"/>
</dbReference>
<dbReference type="GO" id="GO:0045184">
    <property type="term" value="P:establishment of protein localization"/>
    <property type="evidence" value="ECO:0007669"/>
    <property type="project" value="TreeGrafter"/>
</dbReference>
<dbReference type="InterPro" id="IPR038926">
    <property type="entry name" value="CEP55"/>
</dbReference>
<accession>A0AA88NRN2</accession>
<feature type="domain" description="TSG101 and ALIX binding" evidence="6">
    <location>
        <begin position="127"/>
        <end position="155"/>
    </location>
</feature>
<dbReference type="PANTHER" id="PTHR31838">
    <property type="entry name" value="CENTROSOMAL PROTEIN OF 55 KDA"/>
    <property type="match status" value="1"/>
</dbReference>
<dbReference type="EMBL" id="JAVHJS010000002">
    <property type="protein sequence ID" value="KAK2865702.1"/>
    <property type="molecule type" value="Genomic_DNA"/>
</dbReference>
<protein>
    <recommendedName>
        <fullName evidence="6">TSG101 and ALIX binding domain-containing protein</fullName>
    </recommendedName>
</protein>
<comment type="subcellular location">
    <subcellularLocation>
        <location evidence="1">Cytoplasm</location>
    </subcellularLocation>
</comment>
<evidence type="ECO:0000256" key="4">
    <source>
        <dbReference type="SAM" id="Coils"/>
    </source>
</evidence>
<dbReference type="Pfam" id="PF12180">
    <property type="entry name" value="EABR"/>
    <property type="match status" value="1"/>
</dbReference>
<feature type="coiled-coil region" evidence="4">
    <location>
        <begin position="193"/>
        <end position="280"/>
    </location>
</feature>
<reference evidence="7" key="1">
    <citation type="submission" date="2023-08" db="EMBL/GenBank/DDBJ databases">
        <title>Pelteobagrus vachellii genome.</title>
        <authorList>
            <person name="Liu H."/>
        </authorList>
    </citation>
    <scope>NUCLEOTIDE SEQUENCE</scope>
    <source>
        <strain evidence="7">PRFRI_2022a</strain>
        <tissue evidence="7">Muscle</tissue>
    </source>
</reference>
<evidence type="ECO:0000256" key="1">
    <source>
        <dbReference type="ARBA" id="ARBA00004496"/>
    </source>
</evidence>
<dbReference type="AlphaFoldDB" id="A0AA88NRN2"/>
<feature type="region of interest" description="Disordered" evidence="5">
    <location>
        <begin position="1"/>
        <end position="43"/>
    </location>
</feature>
<proteinExistence type="predicted"/>
<feature type="compositionally biased region" description="Basic and acidic residues" evidence="5">
    <location>
        <begin position="16"/>
        <end position="39"/>
    </location>
</feature>
<sequence length="346" mass="40524">MASKLSRNSRSYSEGDINKRREENTSLRKTLDEVSDHKGAPSVSQDNHVYLERILSLETLREKNSQQILARDQEIAYLWQMLRSDTVTNLHTQIIQLRAEAEIRETLYHSLKQETEEVKKKVEAVLQQTSKVIEKNEQWLMYDEQRESYVKVVLAERCQLEQELHQFKNALLQKEITVDTEDEERELEIQQCYEKLVGELEREQQKGQQLLSEHHQIRKELVEERLKSAELQQQIHLSAKDLRDVNHENQHLQRQLHRVLKKLQKALEKVVILESEKERETSSSVSKAYADLERVPKESPPSCSSSPGSLNLLDKSFLECPVCRVKYPTNGHRELLVHIDHCFGTD</sequence>
<name>A0AA88NRN2_TACVA</name>
<evidence type="ECO:0000256" key="2">
    <source>
        <dbReference type="ARBA" id="ARBA00022490"/>
    </source>
</evidence>
<organism evidence="7 8">
    <name type="scientific">Tachysurus vachellii</name>
    <name type="common">Darkbarbel catfish</name>
    <name type="synonym">Pelteobagrus vachellii</name>
    <dbReference type="NCBI Taxonomy" id="175792"/>
    <lineage>
        <taxon>Eukaryota</taxon>
        <taxon>Metazoa</taxon>
        <taxon>Chordata</taxon>
        <taxon>Craniata</taxon>
        <taxon>Vertebrata</taxon>
        <taxon>Euteleostomi</taxon>
        <taxon>Actinopterygii</taxon>
        <taxon>Neopterygii</taxon>
        <taxon>Teleostei</taxon>
        <taxon>Ostariophysi</taxon>
        <taxon>Siluriformes</taxon>
        <taxon>Bagridae</taxon>
        <taxon>Tachysurus</taxon>
    </lineage>
</organism>
<dbReference type="InterPro" id="IPR022008">
    <property type="entry name" value="EABR"/>
</dbReference>
<feature type="compositionally biased region" description="Polar residues" evidence="5">
    <location>
        <begin position="1"/>
        <end position="12"/>
    </location>
</feature>
<dbReference type="GO" id="GO:0005737">
    <property type="term" value="C:cytoplasm"/>
    <property type="evidence" value="ECO:0007669"/>
    <property type="project" value="UniProtKB-SubCell"/>
</dbReference>
<gene>
    <name evidence="7" type="ORF">Q7C36_001758</name>
</gene>
<dbReference type="GO" id="GO:0030496">
    <property type="term" value="C:midbody"/>
    <property type="evidence" value="ECO:0007669"/>
    <property type="project" value="TreeGrafter"/>
</dbReference>
<evidence type="ECO:0000259" key="6">
    <source>
        <dbReference type="Pfam" id="PF12180"/>
    </source>
</evidence>
<evidence type="ECO:0000256" key="3">
    <source>
        <dbReference type="ARBA" id="ARBA00023054"/>
    </source>
</evidence>
<evidence type="ECO:0000313" key="8">
    <source>
        <dbReference type="Proteomes" id="UP001187315"/>
    </source>
</evidence>
<keyword evidence="8" id="KW-1185">Reference proteome</keyword>
<dbReference type="GO" id="GO:0051896">
    <property type="term" value="P:regulation of phosphatidylinositol 3-kinase/protein kinase B signal transduction"/>
    <property type="evidence" value="ECO:0007669"/>
    <property type="project" value="InterPro"/>
</dbReference>
<keyword evidence="2" id="KW-0963">Cytoplasm</keyword>